<evidence type="ECO:0000313" key="4">
    <source>
        <dbReference type="EMBL" id="KAL1527162.1"/>
    </source>
</evidence>
<dbReference type="Proteomes" id="UP001515480">
    <property type="component" value="Unassembled WGS sequence"/>
</dbReference>
<evidence type="ECO:0000313" key="5">
    <source>
        <dbReference type="Proteomes" id="UP001515480"/>
    </source>
</evidence>
<organism evidence="4 5">
    <name type="scientific">Prymnesium parvum</name>
    <name type="common">Toxic golden alga</name>
    <dbReference type="NCBI Taxonomy" id="97485"/>
    <lineage>
        <taxon>Eukaryota</taxon>
        <taxon>Haptista</taxon>
        <taxon>Haptophyta</taxon>
        <taxon>Prymnesiophyceae</taxon>
        <taxon>Prymnesiales</taxon>
        <taxon>Prymnesiaceae</taxon>
        <taxon>Prymnesium</taxon>
    </lineage>
</organism>
<sequence length="312" mass="32947">MLPALALTLFALAPTTLPLSPECHAAAPRVPPLLMRSFSPKPAAAPLRRQLRSLGTTLATALVLAVPRGTARAAEQELAPPATRETRQLAYVGSVGEGVDLDLLLPKKWARRFTDRDFLFSDSLTAKSELEEELEELETYKEQSKGTRALQTIATTGGAVGLIYLSVKGLTNVERWIKEQELKDIEEERELTGTYISVDASDVDSAIDPTTGKNLTISRGGKAAKAPGDKQDVEATKKEAPWILRVLGLGDTLAADDDGFWEPVAPSQGPSGKPKGGGGGGSGAGGDAGSEGDDDGDDDDSQGLDTLDDLIK</sequence>
<evidence type="ECO:0000256" key="3">
    <source>
        <dbReference type="SAM" id="SignalP"/>
    </source>
</evidence>
<name>A0AB34K242_PRYPA</name>
<evidence type="ECO:0000256" key="2">
    <source>
        <dbReference type="SAM" id="MobiDB-lite"/>
    </source>
</evidence>
<keyword evidence="1" id="KW-0175">Coiled coil</keyword>
<feature type="region of interest" description="Disordered" evidence="2">
    <location>
        <begin position="209"/>
        <end position="235"/>
    </location>
</feature>
<dbReference type="AlphaFoldDB" id="A0AB34K242"/>
<keyword evidence="3" id="KW-0732">Signal</keyword>
<evidence type="ECO:0000256" key="1">
    <source>
        <dbReference type="SAM" id="Coils"/>
    </source>
</evidence>
<proteinExistence type="predicted"/>
<feature type="compositionally biased region" description="Acidic residues" evidence="2">
    <location>
        <begin position="290"/>
        <end position="312"/>
    </location>
</feature>
<feature type="region of interest" description="Disordered" evidence="2">
    <location>
        <begin position="258"/>
        <end position="312"/>
    </location>
</feature>
<gene>
    <name evidence="4" type="ORF">AB1Y20_015842</name>
</gene>
<accession>A0AB34K242</accession>
<feature type="signal peptide" evidence="3">
    <location>
        <begin position="1"/>
        <end position="18"/>
    </location>
</feature>
<protein>
    <submittedName>
        <fullName evidence="4">Uncharacterized protein</fullName>
    </submittedName>
</protein>
<dbReference type="EMBL" id="JBGBPQ010000003">
    <property type="protein sequence ID" value="KAL1527162.1"/>
    <property type="molecule type" value="Genomic_DNA"/>
</dbReference>
<feature type="chain" id="PRO_5044212293" evidence="3">
    <location>
        <begin position="19"/>
        <end position="312"/>
    </location>
</feature>
<feature type="coiled-coil region" evidence="1">
    <location>
        <begin position="123"/>
        <end position="150"/>
    </location>
</feature>
<keyword evidence="5" id="KW-1185">Reference proteome</keyword>
<comment type="caution">
    <text evidence="4">The sequence shown here is derived from an EMBL/GenBank/DDBJ whole genome shotgun (WGS) entry which is preliminary data.</text>
</comment>
<reference evidence="4 5" key="1">
    <citation type="journal article" date="2024" name="Science">
        <title>Giant polyketide synthase enzymes in the biosynthesis of giant marine polyether toxins.</title>
        <authorList>
            <person name="Fallon T.R."/>
            <person name="Shende V.V."/>
            <person name="Wierzbicki I.H."/>
            <person name="Pendleton A.L."/>
            <person name="Watervoot N.F."/>
            <person name="Auber R.P."/>
            <person name="Gonzalez D.J."/>
            <person name="Wisecaver J.H."/>
            <person name="Moore B.S."/>
        </authorList>
    </citation>
    <scope>NUCLEOTIDE SEQUENCE [LARGE SCALE GENOMIC DNA]</scope>
    <source>
        <strain evidence="4 5">12B1</strain>
    </source>
</reference>
<feature type="compositionally biased region" description="Gly residues" evidence="2">
    <location>
        <begin position="274"/>
        <end position="289"/>
    </location>
</feature>